<evidence type="ECO:0000256" key="4">
    <source>
        <dbReference type="ARBA" id="ARBA00023136"/>
    </source>
</evidence>
<organism evidence="7 8">
    <name type="scientific">Dyella monticola</name>
    <dbReference type="NCBI Taxonomy" id="1927958"/>
    <lineage>
        <taxon>Bacteria</taxon>
        <taxon>Pseudomonadati</taxon>
        <taxon>Pseudomonadota</taxon>
        <taxon>Gammaproteobacteria</taxon>
        <taxon>Lysobacterales</taxon>
        <taxon>Rhodanobacteraceae</taxon>
        <taxon>Dyella</taxon>
    </lineage>
</organism>
<keyword evidence="4 6" id="KW-0472">Membrane</keyword>
<dbReference type="PANTHER" id="PTHR43427">
    <property type="entry name" value="CHLORIDE CHANNEL PROTEIN CLC-E"/>
    <property type="match status" value="1"/>
</dbReference>
<dbReference type="GO" id="GO:0016020">
    <property type="term" value="C:membrane"/>
    <property type="evidence" value="ECO:0007669"/>
    <property type="project" value="UniProtKB-SubCell"/>
</dbReference>
<feature type="transmembrane region" description="Helical" evidence="6">
    <location>
        <begin position="146"/>
        <end position="171"/>
    </location>
</feature>
<evidence type="ECO:0000256" key="3">
    <source>
        <dbReference type="ARBA" id="ARBA00022989"/>
    </source>
</evidence>
<dbReference type="Gene3D" id="1.10.3080.10">
    <property type="entry name" value="Clc chloride channel"/>
    <property type="match status" value="1"/>
</dbReference>
<comment type="caution">
    <text evidence="7">The sequence shown here is derived from an EMBL/GenBank/DDBJ whole genome shotgun (WGS) entry which is preliminary data.</text>
</comment>
<dbReference type="InterPro" id="IPR014743">
    <property type="entry name" value="Cl-channel_core"/>
</dbReference>
<dbReference type="Proteomes" id="UP000254258">
    <property type="component" value="Unassembled WGS sequence"/>
</dbReference>
<reference evidence="7 8" key="1">
    <citation type="submission" date="2018-07" db="EMBL/GenBank/DDBJ databases">
        <title>Dyella monticola sp. nov. and Dyella psychrodurans sp. nov. isolated from monsoon evergreen broad-leaved forest soil of Dinghu Mountain, China.</title>
        <authorList>
            <person name="Gao Z."/>
            <person name="Qiu L."/>
        </authorList>
    </citation>
    <scope>NUCLEOTIDE SEQUENCE [LARGE SCALE GENOMIC DNA]</scope>
    <source>
        <strain evidence="7 8">4G-K06</strain>
    </source>
</reference>
<evidence type="ECO:0000256" key="2">
    <source>
        <dbReference type="ARBA" id="ARBA00022692"/>
    </source>
</evidence>
<dbReference type="GO" id="GO:0015108">
    <property type="term" value="F:chloride transmembrane transporter activity"/>
    <property type="evidence" value="ECO:0007669"/>
    <property type="project" value="InterPro"/>
</dbReference>
<dbReference type="OrthoDB" id="9767361at2"/>
<feature type="transmembrane region" description="Helical" evidence="6">
    <location>
        <begin position="258"/>
        <end position="275"/>
    </location>
</feature>
<keyword evidence="5" id="KW-0406">Ion transport</keyword>
<feature type="transmembrane region" description="Helical" evidence="6">
    <location>
        <begin position="220"/>
        <end position="238"/>
    </location>
</feature>
<dbReference type="CDD" id="cd03682">
    <property type="entry name" value="ClC_sycA_like"/>
    <property type="match status" value="1"/>
</dbReference>
<name>A0A370X5W1_9GAMM</name>
<keyword evidence="3 6" id="KW-1133">Transmembrane helix</keyword>
<feature type="transmembrane region" description="Helical" evidence="6">
    <location>
        <begin position="20"/>
        <end position="41"/>
    </location>
</feature>
<sequence>MKRVTVPEQVAMLPFLGRWLTFSAITGGLIGCASALFLWSLEWATQQQTTHAFMLALLPVAGLVVGGVYHRVGKDVEGGNNLLIDEIHDPQKLVPKRMAILVFAGTVITHLFGGSAGREGTAVQMGGTIADQISHRFGLNKDDRRILMMAGISAGFASVFGTPVAGAIFGLEVLAIGKVRYDALLPCMLSAAIADQVTLHLGIHHAIYTVPVIPHMSWQGVLSTIVAGICFGVVGMLFANATHALSAFFKRTINYPPLRLFLGGSIVAAAAYAMGCRQYLGLGIPTIQAAFAHPLPAYYFGGKFAFTTMTLASGFKGGEVTPLFYIGATLGNALGYVLPLPFPLLAGLGFVAVFAGAANTPIASTIMAVELFGSEIGTYAGMACVVAYLFSGHTSIYRAQRVGHAKHLHWPEGIRLADIPALRRTRQITTPPPNPNHLS</sequence>
<dbReference type="RefSeq" id="WP_115494298.1">
    <property type="nucleotide sequence ID" value="NZ_QRBE01000002.1"/>
</dbReference>
<dbReference type="SUPFAM" id="SSF81340">
    <property type="entry name" value="Clc chloride channel"/>
    <property type="match status" value="1"/>
</dbReference>
<dbReference type="InterPro" id="IPR050368">
    <property type="entry name" value="ClC-type_chloride_channel"/>
</dbReference>
<evidence type="ECO:0000256" key="6">
    <source>
        <dbReference type="SAM" id="Phobius"/>
    </source>
</evidence>
<dbReference type="AlphaFoldDB" id="A0A370X5W1"/>
<dbReference type="PROSITE" id="PS51257">
    <property type="entry name" value="PROKAR_LIPOPROTEIN"/>
    <property type="match status" value="1"/>
</dbReference>
<evidence type="ECO:0000313" key="8">
    <source>
        <dbReference type="Proteomes" id="UP000254258"/>
    </source>
</evidence>
<keyword evidence="8" id="KW-1185">Reference proteome</keyword>
<keyword evidence="5" id="KW-0407">Ion channel</keyword>
<evidence type="ECO:0000256" key="1">
    <source>
        <dbReference type="ARBA" id="ARBA00004141"/>
    </source>
</evidence>
<dbReference type="PANTHER" id="PTHR43427:SF12">
    <property type="entry name" value="CHLORIDE TRANSPORTER"/>
    <property type="match status" value="1"/>
</dbReference>
<dbReference type="InterPro" id="IPR001807">
    <property type="entry name" value="ClC"/>
</dbReference>
<protein>
    <submittedName>
        <fullName evidence="7">Voltage-gated chloride channel protein</fullName>
    </submittedName>
</protein>
<comment type="subcellular location">
    <subcellularLocation>
        <location evidence="1">Membrane</location>
        <topology evidence="1">Multi-pass membrane protein</topology>
    </subcellularLocation>
</comment>
<evidence type="ECO:0000256" key="5">
    <source>
        <dbReference type="ARBA" id="ARBA00023303"/>
    </source>
</evidence>
<keyword evidence="5" id="KW-0813">Transport</keyword>
<feature type="transmembrane region" description="Helical" evidence="6">
    <location>
        <begin position="53"/>
        <end position="72"/>
    </location>
</feature>
<proteinExistence type="predicted"/>
<feature type="transmembrane region" description="Helical" evidence="6">
    <location>
        <begin position="376"/>
        <end position="397"/>
    </location>
</feature>
<gene>
    <name evidence="7" type="ORF">DWU98_04420</name>
</gene>
<feature type="transmembrane region" description="Helical" evidence="6">
    <location>
        <begin position="345"/>
        <end position="364"/>
    </location>
</feature>
<dbReference type="Pfam" id="PF00654">
    <property type="entry name" value="Voltage_CLC"/>
    <property type="match status" value="1"/>
</dbReference>
<accession>A0A370X5W1</accession>
<keyword evidence="2 6" id="KW-0812">Transmembrane</keyword>
<dbReference type="EMBL" id="QRBE01000002">
    <property type="protein sequence ID" value="RDS83585.1"/>
    <property type="molecule type" value="Genomic_DNA"/>
</dbReference>
<evidence type="ECO:0000313" key="7">
    <source>
        <dbReference type="EMBL" id="RDS83585.1"/>
    </source>
</evidence>